<gene>
    <name evidence="1" type="ORF">MARPO_0003s0215</name>
    <name evidence="2" type="ORF">MARPO_0003s0216</name>
</gene>
<accession>A0A2R6XTA0</accession>
<evidence type="ECO:0000313" key="3">
    <source>
        <dbReference type="Proteomes" id="UP000244005"/>
    </source>
</evidence>
<keyword evidence="3" id="KW-1185">Reference proteome</keyword>
<reference evidence="3" key="1">
    <citation type="journal article" date="2017" name="Cell">
        <title>Insights into land plant evolution garnered from the Marchantia polymorpha genome.</title>
        <authorList>
            <person name="Bowman J.L."/>
            <person name="Kohchi T."/>
            <person name="Yamato K.T."/>
            <person name="Jenkins J."/>
            <person name="Shu S."/>
            <person name="Ishizaki K."/>
            <person name="Yamaoka S."/>
            <person name="Nishihama R."/>
            <person name="Nakamura Y."/>
            <person name="Berger F."/>
            <person name="Adam C."/>
            <person name="Aki S.S."/>
            <person name="Althoff F."/>
            <person name="Araki T."/>
            <person name="Arteaga-Vazquez M.A."/>
            <person name="Balasubrmanian S."/>
            <person name="Barry K."/>
            <person name="Bauer D."/>
            <person name="Boehm C.R."/>
            <person name="Briginshaw L."/>
            <person name="Caballero-Perez J."/>
            <person name="Catarino B."/>
            <person name="Chen F."/>
            <person name="Chiyoda S."/>
            <person name="Chovatia M."/>
            <person name="Davies K.M."/>
            <person name="Delmans M."/>
            <person name="Demura T."/>
            <person name="Dierschke T."/>
            <person name="Dolan L."/>
            <person name="Dorantes-Acosta A.E."/>
            <person name="Eklund D.M."/>
            <person name="Florent S.N."/>
            <person name="Flores-Sandoval E."/>
            <person name="Fujiyama A."/>
            <person name="Fukuzawa H."/>
            <person name="Galik B."/>
            <person name="Grimanelli D."/>
            <person name="Grimwood J."/>
            <person name="Grossniklaus U."/>
            <person name="Hamada T."/>
            <person name="Haseloff J."/>
            <person name="Hetherington A.J."/>
            <person name="Higo A."/>
            <person name="Hirakawa Y."/>
            <person name="Hundley H.N."/>
            <person name="Ikeda Y."/>
            <person name="Inoue K."/>
            <person name="Inoue S.I."/>
            <person name="Ishida S."/>
            <person name="Jia Q."/>
            <person name="Kakita M."/>
            <person name="Kanazawa T."/>
            <person name="Kawai Y."/>
            <person name="Kawashima T."/>
            <person name="Kennedy M."/>
            <person name="Kinose K."/>
            <person name="Kinoshita T."/>
            <person name="Kohara Y."/>
            <person name="Koide E."/>
            <person name="Komatsu K."/>
            <person name="Kopischke S."/>
            <person name="Kubo M."/>
            <person name="Kyozuka J."/>
            <person name="Lagercrantz U."/>
            <person name="Lin S.S."/>
            <person name="Lindquist E."/>
            <person name="Lipzen A.M."/>
            <person name="Lu C.W."/>
            <person name="De Luna E."/>
            <person name="Martienssen R.A."/>
            <person name="Minamino N."/>
            <person name="Mizutani M."/>
            <person name="Mizutani M."/>
            <person name="Mochizuki N."/>
            <person name="Monte I."/>
            <person name="Mosher R."/>
            <person name="Nagasaki H."/>
            <person name="Nakagami H."/>
            <person name="Naramoto S."/>
            <person name="Nishitani K."/>
            <person name="Ohtani M."/>
            <person name="Okamoto T."/>
            <person name="Okumura M."/>
            <person name="Phillips J."/>
            <person name="Pollak B."/>
            <person name="Reinders A."/>
            <person name="Rovekamp M."/>
            <person name="Sano R."/>
            <person name="Sawa S."/>
            <person name="Schmid M.W."/>
            <person name="Shirakawa M."/>
            <person name="Solano R."/>
            <person name="Spunde A."/>
            <person name="Suetsugu N."/>
            <person name="Sugano S."/>
            <person name="Sugiyama A."/>
            <person name="Sun R."/>
            <person name="Suzuki Y."/>
            <person name="Takenaka M."/>
            <person name="Takezawa D."/>
            <person name="Tomogane H."/>
            <person name="Tsuzuki M."/>
            <person name="Ueda T."/>
            <person name="Umeda M."/>
            <person name="Ward J.M."/>
            <person name="Watanabe Y."/>
            <person name="Yazaki K."/>
            <person name="Yokoyama R."/>
            <person name="Yoshitake Y."/>
            <person name="Yotsui I."/>
            <person name="Zachgo S."/>
            <person name="Schmutz J."/>
        </authorList>
    </citation>
    <scope>NUCLEOTIDE SEQUENCE [LARGE SCALE GENOMIC DNA]</scope>
    <source>
        <strain evidence="3">Tak-1</strain>
    </source>
</reference>
<name>A0A2R6XTA0_MARPO</name>
<evidence type="ECO:0000313" key="2">
    <source>
        <dbReference type="EMBL" id="PTQ49343.1"/>
    </source>
</evidence>
<dbReference type="EMBL" id="KZ772675">
    <property type="protein sequence ID" value="PTQ49342.1"/>
    <property type="molecule type" value="Genomic_DNA"/>
</dbReference>
<dbReference type="Proteomes" id="UP000244005">
    <property type="component" value="Unassembled WGS sequence"/>
</dbReference>
<proteinExistence type="predicted"/>
<protein>
    <submittedName>
        <fullName evidence="1">Uncharacterized protein</fullName>
    </submittedName>
</protein>
<dbReference type="EMBL" id="KZ772675">
    <property type="protein sequence ID" value="PTQ49343.1"/>
    <property type="molecule type" value="Genomic_DNA"/>
</dbReference>
<sequence length="70" mass="7804">MRPSTLLVIDLSNACRLSSPQAKSYLRPSLVGIKARLERTDYDEVKLVFQFPMSTYVQHQEGGGYGDVAV</sequence>
<evidence type="ECO:0000313" key="1">
    <source>
        <dbReference type="EMBL" id="PTQ49342.1"/>
    </source>
</evidence>
<organism evidence="1 3">
    <name type="scientific">Marchantia polymorpha</name>
    <name type="common">Common liverwort</name>
    <name type="synonym">Marchantia aquatica</name>
    <dbReference type="NCBI Taxonomy" id="3197"/>
    <lineage>
        <taxon>Eukaryota</taxon>
        <taxon>Viridiplantae</taxon>
        <taxon>Streptophyta</taxon>
        <taxon>Embryophyta</taxon>
        <taxon>Marchantiophyta</taxon>
        <taxon>Marchantiopsida</taxon>
        <taxon>Marchantiidae</taxon>
        <taxon>Marchantiales</taxon>
        <taxon>Marchantiaceae</taxon>
        <taxon>Marchantia</taxon>
    </lineage>
</organism>
<dbReference type="AlphaFoldDB" id="A0A2R6XTA0"/>
<reference evidence="1" key="2">
    <citation type="submission" date="2017-12" db="EMBL/GenBank/DDBJ databases">
        <title>WGS assembly of Marchantia polymorpha.</title>
        <authorList>
            <person name="Bowman J.L."/>
            <person name="Kohchi T."/>
            <person name="Yamato K.T."/>
            <person name="Jenkins J."/>
            <person name="Shu S."/>
            <person name="Ishizaki K."/>
            <person name="Yamaoka S."/>
            <person name="Nishihama R."/>
            <person name="Nakamura Y."/>
            <person name="Berger F."/>
            <person name="Adam C."/>
            <person name="Aki S.S."/>
            <person name="Althoff F."/>
            <person name="Araki T."/>
            <person name="Arteaga-Vazquez M.A."/>
            <person name="Balasubrmanian S."/>
            <person name="Bauer D."/>
            <person name="Boehm C.R."/>
            <person name="Briginshaw L."/>
            <person name="Caballero-Perez J."/>
            <person name="Catarino B."/>
            <person name="Chen F."/>
            <person name="Chiyoda S."/>
            <person name="Chovatia M."/>
            <person name="Davies K.M."/>
            <person name="Delmans M."/>
            <person name="Demura T."/>
            <person name="Dierschke T."/>
            <person name="Dolan L."/>
            <person name="Dorantes-Acosta A.E."/>
            <person name="Eklund D.M."/>
            <person name="Florent S.N."/>
            <person name="Flores-Sandoval E."/>
            <person name="Fujiyama A."/>
            <person name="Fukuzawa H."/>
            <person name="Galik B."/>
            <person name="Grimanelli D."/>
            <person name="Grimwood J."/>
            <person name="Grossniklaus U."/>
            <person name="Hamada T."/>
            <person name="Haseloff J."/>
            <person name="Hetherington A.J."/>
            <person name="Higo A."/>
            <person name="Hirakawa Y."/>
            <person name="Hundley H.N."/>
            <person name="Ikeda Y."/>
            <person name="Inoue K."/>
            <person name="Inoue S."/>
            <person name="Ishida S."/>
            <person name="Jia Q."/>
            <person name="Kakita M."/>
            <person name="Kanazawa T."/>
            <person name="Kawai Y."/>
            <person name="Kawashima T."/>
            <person name="Kennedy M."/>
            <person name="Kinose K."/>
            <person name="Kinoshita T."/>
            <person name="Kohara Y."/>
            <person name="Koide E."/>
            <person name="Komatsu K."/>
            <person name="Kopischke S."/>
            <person name="Kubo M."/>
            <person name="Kyozuka J."/>
            <person name="Lagercrantz U."/>
            <person name="Lin S.S."/>
            <person name="Lindquist E."/>
            <person name="Lipzen A.M."/>
            <person name="Lu C."/>
            <person name="Luna E.D."/>
            <person name="Martienssen R.A."/>
            <person name="Minamino N."/>
            <person name="Mizutani M."/>
            <person name="Mizutani M."/>
            <person name="Mochizuki N."/>
            <person name="Monte I."/>
            <person name="Mosher R."/>
            <person name="Nagasaki H."/>
            <person name="Nakagami H."/>
            <person name="Naramoto S."/>
            <person name="Nishitani K."/>
            <person name="Ohtani M."/>
            <person name="Okamoto T."/>
            <person name="Okumura M."/>
            <person name="Phillips J."/>
            <person name="Pollak B."/>
            <person name="Reinders A."/>
            <person name="Roevekamp M."/>
            <person name="Sano R."/>
            <person name="Sawa S."/>
            <person name="Schmid M.W."/>
            <person name="Shirakawa M."/>
            <person name="Solano R."/>
            <person name="Spunde A."/>
            <person name="Suetsugu N."/>
            <person name="Sugano S."/>
            <person name="Sugiyama A."/>
            <person name="Sun R."/>
            <person name="Suzuki Y."/>
            <person name="Takenaka M."/>
            <person name="Takezawa D."/>
            <person name="Tomogane H."/>
            <person name="Tsuzuki M."/>
            <person name="Ueda T."/>
            <person name="Umeda M."/>
            <person name="Ward J.M."/>
            <person name="Watanabe Y."/>
            <person name="Yazaki K."/>
            <person name="Yokoyama R."/>
            <person name="Yoshitake Y."/>
            <person name="Yotsui I."/>
            <person name="Zachgo S."/>
            <person name="Schmutz J."/>
        </authorList>
    </citation>
    <scope>NUCLEOTIDE SEQUENCE [LARGE SCALE GENOMIC DNA]</scope>
    <source>
        <strain evidence="1">Tak-1</strain>
    </source>
</reference>